<evidence type="ECO:0000256" key="8">
    <source>
        <dbReference type="ARBA" id="ARBA00022989"/>
    </source>
</evidence>
<keyword evidence="8 12" id="KW-1133">Transmembrane helix</keyword>
<evidence type="ECO:0000256" key="2">
    <source>
        <dbReference type="ARBA" id="ARBA00008445"/>
    </source>
</evidence>
<dbReference type="NCBIfam" id="TIGR00810">
    <property type="entry name" value="secG"/>
    <property type="match status" value="1"/>
</dbReference>
<evidence type="ECO:0000256" key="6">
    <source>
        <dbReference type="ARBA" id="ARBA00022692"/>
    </source>
</evidence>
<evidence type="ECO:0000256" key="5">
    <source>
        <dbReference type="ARBA" id="ARBA00022448"/>
    </source>
</evidence>
<evidence type="ECO:0000313" key="14">
    <source>
        <dbReference type="Proteomes" id="UP000693970"/>
    </source>
</evidence>
<keyword evidence="14" id="KW-1185">Reference proteome</keyword>
<evidence type="ECO:0000256" key="1">
    <source>
        <dbReference type="ARBA" id="ARBA00004141"/>
    </source>
</evidence>
<accession>A0A8H2SIC6</accession>
<gene>
    <name evidence="13" type="primary">secG</name>
    <name evidence="13" type="ORF">IV203_000115</name>
</gene>
<proteinExistence type="inferred from homology"/>
<dbReference type="InterPro" id="IPR004692">
    <property type="entry name" value="SecG"/>
</dbReference>
<dbReference type="GO" id="GO:0015450">
    <property type="term" value="F:protein-transporting ATPase activity"/>
    <property type="evidence" value="ECO:0007669"/>
    <property type="project" value="InterPro"/>
</dbReference>
<comment type="similarity">
    <text evidence="2">Belongs to the SecG family.</text>
</comment>
<organism evidence="13 14">
    <name type="scientific">Nitzschia inconspicua</name>
    <dbReference type="NCBI Taxonomy" id="303405"/>
    <lineage>
        <taxon>Eukaryota</taxon>
        <taxon>Sar</taxon>
        <taxon>Stramenopiles</taxon>
        <taxon>Ochrophyta</taxon>
        <taxon>Bacillariophyta</taxon>
        <taxon>Bacillariophyceae</taxon>
        <taxon>Bacillariophycidae</taxon>
        <taxon>Bacillariales</taxon>
        <taxon>Bacillariaceae</taxon>
        <taxon>Nitzschia</taxon>
    </lineage>
</organism>
<keyword evidence="7" id="KW-0653">Protein transport</keyword>
<keyword evidence="9" id="KW-0811">Translocation</keyword>
<name>A0A8H2SIC6_9STRA</name>
<evidence type="ECO:0000256" key="7">
    <source>
        <dbReference type="ARBA" id="ARBA00022927"/>
    </source>
</evidence>
<dbReference type="OrthoDB" id="10490402at2759"/>
<dbReference type="AlphaFoldDB" id="A0A8H2SIC6"/>
<feature type="transmembrane region" description="Helical" evidence="12">
    <location>
        <begin position="53"/>
        <end position="77"/>
    </location>
</feature>
<dbReference type="Proteomes" id="UP000693970">
    <property type="component" value="Plastid Pltd"/>
</dbReference>
<sequence length="84" mass="9313">MYTVKFPLTIIGAIVSIFLISIILLRVPKENVGLTSFANKSNVLGSPSSAERVLNIATMTGIFLYLAIAFQLNLLYIDDYILFQ</sequence>
<keyword evidence="5" id="KW-0813">Transport</keyword>
<evidence type="ECO:0000256" key="12">
    <source>
        <dbReference type="SAM" id="Phobius"/>
    </source>
</evidence>
<evidence type="ECO:0000256" key="9">
    <source>
        <dbReference type="ARBA" id="ARBA00023010"/>
    </source>
</evidence>
<evidence type="ECO:0000256" key="3">
    <source>
        <dbReference type="ARBA" id="ARBA00013657"/>
    </source>
</evidence>
<feature type="transmembrane region" description="Helical" evidence="12">
    <location>
        <begin position="6"/>
        <end position="25"/>
    </location>
</feature>
<dbReference type="GO" id="GO:0016020">
    <property type="term" value="C:membrane"/>
    <property type="evidence" value="ECO:0007669"/>
    <property type="project" value="UniProtKB-SubCell"/>
</dbReference>
<evidence type="ECO:0000256" key="10">
    <source>
        <dbReference type="ARBA" id="ARBA00023136"/>
    </source>
</evidence>
<evidence type="ECO:0000256" key="4">
    <source>
        <dbReference type="ARBA" id="ARBA00015435"/>
    </source>
</evidence>
<protein>
    <recommendedName>
        <fullName evidence="4">Probable protein-export membrane protein SecG</fullName>
    </recommendedName>
    <alternativeName>
        <fullName evidence="3">Probable protein-export membrane protein secG</fullName>
    </alternativeName>
</protein>
<evidence type="ECO:0000313" key="13">
    <source>
        <dbReference type="EMBL" id="QXE46186.1"/>
    </source>
</evidence>
<dbReference type="EMBL" id="MW971520">
    <property type="protein sequence ID" value="QXE46186.1"/>
    <property type="molecule type" value="Genomic_DNA"/>
</dbReference>
<keyword evidence="13" id="KW-0934">Plastid</keyword>
<keyword evidence="6 12" id="KW-0812">Transmembrane</keyword>
<reference evidence="13" key="1">
    <citation type="journal article" date="2021" name="Sci. Rep.">
        <title>Diploid genomic architecture of Nitzschia inconspicua, an elite biomass production diatom.</title>
        <authorList>
            <person name="Oliver A."/>
            <person name="Podell S."/>
            <person name="Pinowska A."/>
            <person name="Traller J.C."/>
            <person name="Smith S.R."/>
            <person name="McClure R."/>
            <person name="Beliaev A."/>
            <person name="Bohutskyi P."/>
            <person name="Hill E.A."/>
            <person name="Rabines A."/>
            <person name="Zheng H."/>
            <person name="Allen L.Z."/>
            <person name="Kuo A."/>
            <person name="Grigoriev I.V."/>
            <person name="Allen A.E."/>
            <person name="Hazlebeck D."/>
            <person name="Allen E.E."/>
        </authorList>
    </citation>
    <scope>NUCLEOTIDE SEQUENCE</scope>
    <source>
        <strain evidence="13">Hildebrandi</strain>
    </source>
</reference>
<dbReference type="GO" id="GO:0009306">
    <property type="term" value="P:protein secretion"/>
    <property type="evidence" value="ECO:0007669"/>
    <property type="project" value="InterPro"/>
</dbReference>
<comment type="function">
    <text evidence="11">Involved in protein export. Participates in an early event of protein translocation across the chloroplast thylakoid membrane.</text>
</comment>
<comment type="subcellular location">
    <subcellularLocation>
        <location evidence="1">Membrane</location>
        <topology evidence="1">Multi-pass membrane protein</topology>
    </subcellularLocation>
</comment>
<keyword evidence="10 12" id="KW-0472">Membrane</keyword>
<geneLocation type="plastid" evidence="13"/>
<evidence type="ECO:0000256" key="11">
    <source>
        <dbReference type="ARBA" id="ARBA00025638"/>
    </source>
</evidence>